<protein>
    <submittedName>
        <fullName evidence="1">Uncharacterized protein</fullName>
    </submittedName>
</protein>
<accession>A0A212K7N1</accession>
<reference evidence="1" key="1">
    <citation type="submission" date="2016-04" db="EMBL/GenBank/DDBJ databases">
        <authorList>
            <person name="Evans L.H."/>
            <person name="Alamgir A."/>
            <person name="Owens N."/>
            <person name="Weber N.D."/>
            <person name="Virtaneva K."/>
            <person name="Barbian K."/>
            <person name="Babar A."/>
            <person name="Rosenke K."/>
        </authorList>
    </citation>
    <scope>NUCLEOTIDE SEQUENCE</scope>
    <source>
        <strain evidence="1">86</strain>
    </source>
</reference>
<dbReference type="EMBL" id="FLUN01000001">
    <property type="protein sequence ID" value="SBW07711.1"/>
    <property type="molecule type" value="Genomic_DNA"/>
</dbReference>
<organism evidence="1">
    <name type="scientific">uncultured Eubacteriales bacterium</name>
    <dbReference type="NCBI Taxonomy" id="172733"/>
    <lineage>
        <taxon>Bacteria</taxon>
        <taxon>Bacillati</taxon>
        <taxon>Bacillota</taxon>
        <taxon>Clostridia</taxon>
        <taxon>Eubacteriales</taxon>
        <taxon>environmental samples</taxon>
    </lineage>
</organism>
<sequence length="124" mass="14641">MPPLPIISANFRGTFARKLSFRQRIFPCASASPWIRKKRPPMRWFIPHAGRFHWFTEGLMKTAFLLMNGCKNTFGSMKYKGMAIPVRCMCREILTRIRKKIWCGSQCRLCRRKAVIFCNTLYIF</sequence>
<name>A0A212K7N1_9FIRM</name>
<gene>
    <name evidence="1" type="ORF">KL86CLO1_12336</name>
</gene>
<evidence type="ECO:0000313" key="1">
    <source>
        <dbReference type="EMBL" id="SBW07711.1"/>
    </source>
</evidence>
<dbReference type="AlphaFoldDB" id="A0A212K7N1"/>
<proteinExistence type="predicted"/>